<dbReference type="PRINTS" id="PR00069">
    <property type="entry name" value="ALDKETRDTASE"/>
</dbReference>
<feature type="domain" description="NADP-dependent oxidoreductase" evidence="6">
    <location>
        <begin position="38"/>
        <end position="308"/>
    </location>
</feature>
<dbReference type="FunFam" id="3.20.20.100:FF:000013">
    <property type="entry name" value="NADPH-dependent codeinone reductase 1-1"/>
    <property type="match status" value="1"/>
</dbReference>
<keyword evidence="2" id="KW-0521">NADP</keyword>
<dbReference type="PIRSF" id="PIRSF000097">
    <property type="entry name" value="AKR"/>
    <property type="match status" value="1"/>
</dbReference>
<evidence type="ECO:0000256" key="5">
    <source>
        <dbReference type="PIRSR" id="PIRSR000097-3"/>
    </source>
</evidence>
<dbReference type="GO" id="GO:0009821">
    <property type="term" value="P:alkaloid biosynthetic process"/>
    <property type="evidence" value="ECO:0007669"/>
    <property type="project" value="UniProtKB-ARBA"/>
</dbReference>
<evidence type="ECO:0000256" key="2">
    <source>
        <dbReference type="ARBA" id="ARBA00022857"/>
    </source>
</evidence>
<dbReference type="PROSITE" id="PS00063">
    <property type="entry name" value="ALDOKETO_REDUCTASE_3"/>
    <property type="match status" value="1"/>
</dbReference>
<evidence type="ECO:0000256" key="4">
    <source>
        <dbReference type="PIRSR" id="PIRSR000097-2"/>
    </source>
</evidence>
<evidence type="ECO:0000259" key="6">
    <source>
        <dbReference type="Pfam" id="PF00248"/>
    </source>
</evidence>
<protein>
    <submittedName>
        <fullName evidence="8">Non-functional NADPH-dependent codeinone reductase 2-like</fullName>
    </submittedName>
</protein>
<dbReference type="GO" id="GO:0016616">
    <property type="term" value="F:oxidoreductase activity, acting on the CH-OH group of donors, NAD or NADP as acceptor"/>
    <property type="evidence" value="ECO:0007669"/>
    <property type="project" value="InterPro"/>
</dbReference>
<name>A0A6J1BVS8_MOMCH</name>
<dbReference type="PROSITE" id="PS00062">
    <property type="entry name" value="ALDOKETO_REDUCTASE_2"/>
    <property type="match status" value="1"/>
</dbReference>
<dbReference type="InterPro" id="IPR036812">
    <property type="entry name" value="NAD(P)_OxRdtase_dom_sf"/>
</dbReference>
<organism evidence="7 8">
    <name type="scientific">Momordica charantia</name>
    <name type="common">Bitter gourd</name>
    <name type="synonym">Balsam pear</name>
    <dbReference type="NCBI Taxonomy" id="3673"/>
    <lineage>
        <taxon>Eukaryota</taxon>
        <taxon>Viridiplantae</taxon>
        <taxon>Streptophyta</taxon>
        <taxon>Embryophyta</taxon>
        <taxon>Tracheophyta</taxon>
        <taxon>Spermatophyta</taxon>
        <taxon>Magnoliopsida</taxon>
        <taxon>eudicotyledons</taxon>
        <taxon>Gunneridae</taxon>
        <taxon>Pentapetalae</taxon>
        <taxon>rosids</taxon>
        <taxon>fabids</taxon>
        <taxon>Cucurbitales</taxon>
        <taxon>Cucurbitaceae</taxon>
        <taxon>Momordiceae</taxon>
        <taxon>Momordica</taxon>
    </lineage>
</organism>
<evidence type="ECO:0000313" key="7">
    <source>
        <dbReference type="Proteomes" id="UP000504603"/>
    </source>
</evidence>
<dbReference type="InterPro" id="IPR023210">
    <property type="entry name" value="NADP_OxRdtase_dom"/>
</dbReference>
<dbReference type="GeneID" id="111005164"/>
<dbReference type="InterPro" id="IPR044497">
    <property type="entry name" value="AKR4A/B"/>
</dbReference>
<comment type="similarity">
    <text evidence="1">Belongs to the aldo/keto reductase family.</text>
</comment>
<dbReference type="OrthoDB" id="416253at2759"/>
<evidence type="ECO:0000256" key="3">
    <source>
        <dbReference type="PIRSR" id="PIRSR000097-1"/>
    </source>
</evidence>
<accession>A0A6J1BVS8</accession>
<dbReference type="Gene3D" id="3.20.20.100">
    <property type="entry name" value="NADP-dependent oxidoreductase domain"/>
    <property type="match status" value="1"/>
</dbReference>
<dbReference type="InterPro" id="IPR020471">
    <property type="entry name" value="AKR"/>
</dbReference>
<dbReference type="KEGG" id="mcha:111005164"/>
<dbReference type="CDD" id="cd19124">
    <property type="entry name" value="AKR_AKR4A_4B"/>
    <property type="match status" value="1"/>
</dbReference>
<feature type="site" description="Lowers pKa of active site Tyr" evidence="5">
    <location>
        <position position="102"/>
    </location>
</feature>
<feature type="binding site" evidence="4">
    <location>
        <position position="135"/>
    </location>
    <ligand>
        <name>substrate</name>
    </ligand>
</feature>
<dbReference type="InterPro" id="IPR018170">
    <property type="entry name" value="Aldo/ket_reductase_CS"/>
</dbReference>
<dbReference type="Proteomes" id="UP000504603">
    <property type="component" value="Unplaced"/>
</dbReference>
<dbReference type="RefSeq" id="XP_022132268.1">
    <property type="nucleotide sequence ID" value="XM_022276576.1"/>
</dbReference>
<evidence type="ECO:0000313" key="8">
    <source>
        <dbReference type="RefSeq" id="XP_022132268.1"/>
    </source>
</evidence>
<keyword evidence="7" id="KW-1185">Reference proteome</keyword>
<proteinExistence type="inferred from homology"/>
<feature type="active site" description="Proton donor" evidence="3">
    <location>
        <position position="72"/>
    </location>
</feature>
<evidence type="ECO:0000256" key="1">
    <source>
        <dbReference type="ARBA" id="ARBA00007905"/>
    </source>
</evidence>
<dbReference type="PANTHER" id="PTHR11732">
    <property type="entry name" value="ALDO/KETO REDUCTASE"/>
    <property type="match status" value="1"/>
</dbReference>
<gene>
    <name evidence="8" type="primary">LOC111005164</name>
</gene>
<dbReference type="PROSITE" id="PS00798">
    <property type="entry name" value="ALDOKETO_REDUCTASE_1"/>
    <property type="match status" value="1"/>
</dbReference>
<dbReference type="SUPFAM" id="SSF51430">
    <property type="entry name" value="NAD(P)-linked oxidoreductase"/>
    <property type="match status" value="1"/>
</dbReference>
<sequence>MANAAIVNMNMNMMSTTMPTVSLKSSASGHSVRMPILGMGTAADPFDASALKAAVPEAIRLGYRHFDTAASYGSEQPLGEAIAEALELGLLSSREEVFVTSKLWCGDAHPNTVLPALRNSLRTLKLEYLDLYLVHWPISLKPGKDDFSIHSSDLVPMDLESVWGGMEECQRLGLARAIGVCNFSCKKLQNLLSFSKIPPAVNQVEMSPVWQQRKLREFCNSNGIVVTAYSPLGAKGASWGTSQVMDCEILKDIAEATHRTVAQVSLRWVYEQGVTLLVKSTNKRRMEENLSIFDWALTEEHHRSINQIKQQRGLSRHDFISAHGPYKSIQQLWDGEL</sequence>
<dbReference type="Pfam" id="PF00248">
    <property type="entry name" value="Aldo_ket_red"/>
    <property type="match status" value="1"/>
</dbReference>
<dbReference type="AlphaFoldDB" id="A0A6J1BVS8"/>
<reference evidence="8" key="1">
    <citation type="submission" date="2025-08" db="UniProtKB">
        <authorList>
            <consortium name="RefSeq"/>
        </authorList>
    </citation>
    <scope>IDENTIFICATION</scope>
    <source>
        <strain evidence="8">OHB3-1</strain>
    </source>
</reference>